<keyword evidence="13" id="KW-1185">Reference proteome</keyword>
<dbReference type="NCBIfam" id="TIGR03160">
    <property type="entry name" value="cobT_DBIPRT"/>
    <property type="match status" value="1"/>
</dbReference>
<evidence type="ECO:0000256" key="1">
    <source>
        <dbReference type="ARBA" id="ARBA00002197"/>
    </source>
</evidence>
<evidence type="ECO:0000313" key="12">
    <source>
        <dbReference type="EMBL" id="GHO46483.1"/>
    </source>
</evidence>
<comment type="function">
    <text evidence="1 11">Catalyzes the synthesis of alpha-ribazole-5'-phosphate from nicotinate mononucleotide (NAMN) and 5,6-dimethylbenzimidazole (DMB).</text>
</comment>
<evidence type="ECO:0000256" key="4">
    <source>
        <dbReference type="ARBA" id="ARBA00011991"/>
    </source>
</evidence>
<organism evidence="12 13">
    <name type="scientific">Ktedonospora formicarum</name>
    <dbReference type="NCBI Taxonomy" id="2778364"/>
    <lineage>
        <taxon>Bacteria</taxon>
        <taxon>Bacillati</taxon>
        <taxon>Chloroflexota</taxon>
        <taxon>Ktedonobacteria</taxon>
        <taxon>Ktedonobacterales</taxon>
        <taxon>Ktedonobacteraceae</taxon>
        <taxon>Ktedonospora</taxon>
    </lineage>
</organism>
<dbReference type="Pfam" id="PF02277">
    <property type="entry name" value="DBI_PRT"/>
    <property type="match status" value="1"/>
</dbReference>
<dbReference type="PANTHER" id="PTHR43463:SF1">
    <property type="entry name" value="NICOTINATE-NUCLEOTIDE--DIMETHYLBENZIMIDAZOLE PHOSPHORIBOSYLTRANSFERASE"/>
    <property type="match status" value="1"/>
</dbReference>
<evidence type="ECO:0000313" key="13">
    <source>
        <dbReference type="Proteomes" id="UP000612362"/>
    </source>
</evidence>
<evidence type="ECO:0000256" key="8">
    <source>
        <dbReference type="ARBA" id="ARBA00022679"/>
    </source>
</evidence>
<evidence type="ECO:0000256" key="9">
    <source>
        <dbReference type="ARBA" id="ARBA00030686"/>
    </source>
</evidence>
<dbReference type="PANTHER" id="PTHR43463">
    <property type="entry name" value="NICOTINATE-NUCLEOTIDE--DIMETHYLBENZIMIDAZOLE PHOSPHORIBOSYLTRANSFERASE"/>
    <property type="match status" value="1"/>
</dbReference>
<gene>
    <name evidence="11 12" type="primary">cobT</name>
    <name evidence="12" type="ORF">KSX_46460</name>
</gene>
<evidence type="ECO:0000256" key="5">
    <source>
        <dbReference type="ARBA" id="ARBA00015486"/>
    </source>
</evidence>
<dbReference type="NCBIfam" id="NF000996">
    <property type="entry name" value="PRK00105.1"/>
    <property type="match status" value="1"/>
</dbReference>
<dbReference type="SUPFAM" id="SSF52733">
    <property type="entry name" value="Nicotinate mononucleotide:5,6-dimethylbenzimidazole phosphoribosyltransferase (CobT)"/>
    <property type="match status" value="1"/>
</dbReference>
<accession>A0A8J3MUC4</accession>
<dbReference type="EC" id="2.4.2.21" evidence="4 11"/>
<dbReference type="InterPro" id="IPR023195">
    <property type="entry name" value="Nict_dMeBzImd_PRibTrfase_N"/>
</dbReference>
<dbReference type="Proteomes" id="UP000612362">
    <property type="component" value="Unassembled WGS sequence"/>
</dbReference>
<comment type="pathway">
    <text evidence="2 11">Nucleoside biosynthesis; alpha-ribazole biosynthesis; alpha-ribazole from 5,6-dimethylbenzimidazole: step 1/2.</text>
</comment>
<dbReference type="InterPro" id="IPR036087">
    <property type="entry name" value="Nict_dMeBzImd_PRibTrfase_sf"/>
</dbReference>
<reference evidence="12" key="1">
    <citation type="submission" date="2020-10" db="EMBL/GenBank/DDBJ databases">
        <title>Taxonomic study of unclassified bacteria belonging to the class Ktedonobacteria.</title>
        <authorList>
            <person name="Yabe S."/>
            <person name="Wang C.M."/>
            <person name="Zheng Y."/>
            <person name="Sakai Y."/>
            <person name="Cavaletti L."/>
            <person name="Monciardini P."/>
            <person name="Donadio S."/>
        </authorList>
    </citation>
    <scope>NUCLEOTIDE SEQUENCE</scope>
    <source>
        <strain evidence="12">SOSP1-1</strain>
    </source>
</reference>
<dbReference type="GO" id="GO:0008939">
    <property type="term" value="F:nicotinate-nucleotide-dimethylbenzimidazole phosphoribosyltransferase activity"/>
    <property type="evidence" value="ECO:0007669"/>
    <property type="project" value="UniProtKB-UniRule"/>
</dbReference>
<dbReference type="UniPathway" id="UPA00061">
    <property type="reaction ID" value="UER00516"/>
</dbReference>
<dbReference type="Gene3D" id="3.40.50.10210">
    <property type="match status" value="1"/>
</dbReference>
<evidence type="ECO:0000256" key="6">
    <source>
        <dbReference type="ARBA" id="ARBA00022573"/>
    </source>
</evidence>
<dbReference type="GO" id="GO:0009236">
    <property type="term" value="P:cobalamin biosynthetic process"/>
    <property type="evidence" value="ECO:0007669"/>
    <property type="project" value="UniProtKB-UniRule"/>
</dbReference>
<dbReference type="HAMAP" id="MF_00230">
    <property type="entry name" value="CobT"/>
    <property type="match status" value="1"/>
</dbReference>
<comment type="catalytic activity">
    <reaction evidence="10 11">
        <text>5,6-dimethylbenzimidazole + nicotinate beta-D-ribonucleotide = alpha-ribazole 5'-phosphate + nicotinate + H(+)</text>
        <dbReference type="Rhea" id="RHEA:11196"/>
        <dbReference type="ChEBI" id="CHEBI:15378"/>
        <dbReference type="ChEBI" id="CHEBI:15890"/>
        <dbReference type="ChEBI" id="CHEBI:32544"/>
        <dbReference type="ChEBI" id="CHEBI:57502"/>
        <dbReference type="ChEBI" id="CHEBI:57918"/>
        <dbReference type="EC" id="2.4.2.21"/>
    </reaction>
</comment>
<dbReference type="CDD" id="cd02439">
    <property type="entry name" value="DMB-PRT_CobT"/>
    <property type="match status" value="1"/>
</dbReference>
<evidence type="ECO:0000256" key="7">
    <source>
        <dbReference type="ARBA" id="ARBA00022676"/>
    </source>
</evidence>
<evidence type="ECO:0000256" key="2">
    <source>
        <dbReference type="ARBA" id="ARBA00005049"/>
    </source>
</evidence>
<sequence length="355" mass="37638">MSMEQLREQLTRIQPLDKDAIQQATQRQQQLTKPAGSLGRLEEIAIRLAGIQGTPIPKIQRRDVIVMAADHGVTREGVSAYPAEVTPQMVLNFLSGGAAINALARQAEAAVSIVDVGVATELHHPQLIERKIALGSANMVEGPALTSEQLFKAIQVGFDVLDEIAHQGSDLVAIGEMGIGNTTAASAISATLLQQPVEALTGYGTGINEQQRQHKIQVLQRAVQQNQPDPHDPLDVLAKVGGLEIAALTGVVIAAAAHRIPVLIDGFISSSAALIACALQPRITDYLFAGHASVEPGHRLILAQLGLTPLLSLDMRLGEGTGAVLAMHILEAALRTHREMATFADAGVSERTENT</sequence>
<keyword evidence="7 11" id="KW-0328">Glycosyltransferase</keyword>
<dbReference type="FunFam" id="3.40.50.10210:FF:000001">
    <property type="entry name" value="Nicotinate-nucleotide--dimethylbenzimidazole phosphoribosyltransferase"/>
    <property type="match status" value="1"/>
</dbReference>
<dbReference type="InterPro" id="IPR003200">
    <property type="entry name" value="Nict_dMeBzImd_PRibTrfase"/>
</dbReference>
<dbReference type="AlphaFoldDB" id="A0A8J3MUC4"/>
<dbReference type="InterPro" id="IPR017846">
    <property type="entry name" value="Nict_dMeBzImd_PRibTrfase_bact"/>
</dbReference>
<name>A0A8J3MUC4_9CHLR</name>
<comment type="caution">
    <text evidence="12">The sequence shown here is derived from an EMBL/GenBank/DDBJ whole genome shotgun (WGS) entry which is preliminary data.</text>
</comment>
<keyword evidence="8 11" id="KW-0808">Transferase</keyword>
<keyword evidence="6 11" id="KW-0169">Cobalamin biosynthesis</keyword>
<proteinExistence type="inferred from homology"/>
<protein>
    <recommendedName>
        <fullName evidence="5 11">Nicotinate-nucleotide--dimethylbenzimidazole phosphoribosyltransferase</fullName>
        <shortName evidence="11">NN:DBI PRT</shortName>
        <ecNumber evidence="4 11">2.4.2.21</ecNumber>
    </recommendedName>
    <alternativeName>
        <fullName evidence="9 11">N(1)-alpha-phosphoribosyltransferase</fullName>
    </alternativeName>
</protein>
<comment type="similarity">
    <text evidence="3 11">Belongs to the CobT family.</text>
</comment>
<dbReference type="EMBL" id="BNJF01000002">
    <property type="protein sequence ID" value="GHO46483.1"/>
    <property type="molecule type" value="Genomic_DNA"/>
</dbReference>
<evidence type="ECO:0000256" key="3">
    <source>
        <dbReference type="ARBA" id="ARBA00007110"/>
    </source>
</evidence>
<feature type="active site" description="Proton acceptor" evidence="11">
    <location>
        <position position="319"/>
    </location>
</feature>
<evidence type="ECO:0000256" key="10">
    <source>
        <dbReference type="ARBA" id="ARBA00047340"/>
    </source>
</evidence>
<evidence type="ECO:0000256" key="11">
    <source>
        <dbReference type="HAMAP-Rule" id="MF_00230"/>
    </source>
</evidence>
<dbReference type="Gene3D" id="1.10.1610.10">
    <property type="match status" value="1"/>
</dbReference>